<reference evidence="4" key="1">
    <citation type="journal article" date="2019" name="Int. J. Syst. Evol. Microbiol.">
        <title>The Global Catalogue of Microorganisms (GCM) 10K type strain sequencing project: providing services to taxonomists for standard genome sequencing and annotation.</title>
        <authorList>
            <consortium name="The Broad Institute Genomics Platform"/>
            <consortium name="The Broad Institute Genome Sequencing Center for Infectious Disease"/>
            <person name="Wu L."/>
            <person name="Ma J."/>
        </authorList>
    </citation>
    <scope>NUCLEOTIDE SEQUENCE [LARGE SCALE GENOMIC DNA]</scope>
    <source>
        <strain evidence="4">CCUG 62414</strain>
    </source>
</reference>
<evidence type="ECO:0000313" key="3">
    <source>
        <dbReference type="EMBL" id="MFD0989476.1"/>
    </source>
</evidence>
<name>A0ABW3JGW0_9FLAO</name>
<evidence type="ECO:0000256" key="1">
    <source>
        <dbReference type="ARBA" id="ARBA00022729"/>
    </source>
</evidence>
<keyword evidence="4" id="KW-1185">Reference proteome</keyword>
<feature type="domain" description="Secretion system C-terminal sorting" evidence="2">
    <location>
        <begin position="2"/>
        <end position="54"/>
    </location>
</feature>
<dbReference type="Pfam" id="PF18962">
    <property type="entry name" value="Por_Secre_tail"/>
    <property type="match status" value="1"/>
</dbReference>
<sequence length="55" mass="6106">MSIVDMRGQIVQEFTNVSQETLNNGIKISNVSTGAYIAWFKAKTGQVVTKKFIVN</sequence>
<evidence type="ECO:0000259" key="2">
    <source>
        <dbReference type="Pfam" id="PF18962"/>
    </source>
</evidence>
<proteinExistence type="predicted"/>
<gene>
    <name evidence="3" type="ORF">ACFQ1R_05175</name>
</gene>
<evidence type="ECO:0000313" key="4">
    <source>
        <dbReference type="Proteomes" id="UP001597061"/>
    </source>
</evidence>
<dbReference type="InterPro" id="IPR026444">
    <property type="entry name" value="Secre_tail"/>
</dbReference>
<dbReference type="NCBIfam" id="TIGR04183">
    <property type="entry name" value="Por_Secre_tail"/>
    <property type="match status" value="1"/>
</dbReference>
<accession>A0ABW3JGW0</accession>
<protein>
    <submittedName>
        <fullName evidence="3">T9SS type A sorting domain-containing protein</fullName>
    </submittedName>
</protein>
<dbReference type="EMBL" id="JBHTJI010000001">
    <property type="protein sequence ID" value="MFD0989476.1"/>
    <property type="molecule type" value="Genomic_DNA"/>
</dbReference>
<dbReference type="Proteomes" id="UP001597061">
    <property type="component" value="Unassembled WGS sequence"/>
</dbReference>
<comment type="caution">
    <text evidence="3">The sequence shown here is derived from an EMBL/GenBank/DDBJ whole genome shotgun (WGS) entry which is preliminary data.</text>
</comment>
<organism evidence="3 4">
    <name type="scientific">Mariniflexile jejuense</name>
    <dbReference type="NCBI Taxonomy" id="1173582"/>
    <lineage>
        <taxon>Bacteria</taxon>
        <taxon>Pseudomonadati</taxon>
        <taxon>Bacteroidota</taxon>
        <taxon>Flavobacteriia</taxon>
        <taxon>Flavobacteriales</taxon>
        <taxon>Flavobacteriaceae</taxon>
        <taxon>Mariniflexile</taxon>
    </lineage>
</organism>
<dbReference type="RefSeq" id="WP_379926309.1">
    <property type="nucleotide sequence ID" value="NZ_JBHTJI010000001.1"/>
</dbReference>
<keyword evidence="1" id="KW-0732">Signal</keyword>